<dbReference type="OrthoDB" id="265044at2759"/>
<organism evidence="1 2">
    <name type="scientific">Ancylostoma ceylanicum</name>
    <dbReference type="NCBI Taxonomy" id="53326"/>
    <lineage>
        <taxon>Eukaryota</taxon>
        <taxon>Metazoa</taxon>
        <taxon>Ecdysozoa</taxon>
        <taxon>Nematoda</taxon>
        <taxon>Chromadorea</taxon>
        <taxon>Rhabditida</taxon>
        <taxon>Rhabditina</taxon>
        <taxon>Rhabditomorpha</taxon>
        <taxon>Strongyloidea</taxon>
        <taxon>Ancylostomatidae</taxon>
        <taxon>Ancylostomatinae</taxon>
        <taxon>Ancylostoma</taxon>
    </lineage>
</organism>
<evidence type="ECO:0000313" key="2">
    <source>
        <dbReference type="Proteomes" id="UP000024635"/>
    </source>
</evidence>
<dbReference type="EMBL" id="JARK01001520">
    <property type="protein sequence ID" value="EYB93280.1"/>
    <property type="molecule type" value="Genomic_DNA"/>
</dbReference>
<protein>
    <submittedName>
        <fullName evidence="1">Uncharacterized protein</fullName>
    </submittedName>
</protein>
<gene>
    <name evidence="1" type="primary">Acey_s0184.g992</name>
    <name evidence="1" type="synonym">Acey-T26C12.3</name>
    <name evidence="1" type="ORF">Y032_0184g992</name>
</gene>
<reference evidence="2" key="1">
    <citation type="journal article" date="2015" name="Nat. Genet.">
        <title>The genome and transcriptome of the zoonotic hookworm Ancylostoma ceylanicum identify infection-specific gene families.</title>
        <authorList>
            <person name="Schwarz E.M."/>
            <person name="Hu Y."/>
            <person name="Antoshechkin I."/>
            <person name="Miller M.M."/>
            <person name="Sternberg P.W."/>
            <person name="Aroian R.V."/>
        </authorList>
    </citation>
    <scope>NUCLEOTIDE SEQUENCE</scope>
    <source>
        <strain evidence="2">HY135</strain>
    </source>
</reference>
<name>A0A016SRT3_9BILA</name>
<dbReference type="Proteomes" id="UP000024635">
    <property type="component" value="Unassembled WGS sequence"/>
</dbReference>
<accession>A0A016SRT3</accession>
<sequence>MTANVSLLSQSTATVDRIVTSVRSCLDSTERATDVLSEAVDDYQTSYERCEPAEFAEVARHYSTSDSALRQKLLAPGP</sequence>
<proteinExistence type="predicted"/>
<comment type="caution">
    <text evidence="1">The sequence shown here is derived from an EMBL/GenBank/DDBJ whole genome shotgun (WGS) entry which is preliminary data.</text>
</comment>
<evidence type="ECO:0000313" key="1">
    <source>
        <dbReference type="EMBL" id="EYB93280.1"/>
    </source>
</evidence>
<keyword evidence="2" id="KW-1185">Reference proteome</keyword>
<dbReference type="AlphaFoldDB" id="A0A016SRT3"/>